<dbReference type="Pfam" id="PF00378">
    <property type="entry name" value="ECH_1"/>
    <property type="match status" value="1"/>
</dbReference>
<sequence length="384" mass="42038">MSDERPRVRTERHGTVLAIVLDRPEKRNAADLRLLSELAAAYGELDRDLGLRAGVVLAEGGHFTAGLDLADIGPRLGADGLDFVPEGGLDPWGLRTRPVAKPVVIGLQGTCLTLGIELALSSDIVLAEESTRFGQIEVARGILPFGGATLRFPRATGWGDAMRWILTGDPFDAAEAHRIGLVQEVVADGTVAEAPMRSPRASRLRPPRRPGRSRQRPPRARRLRCGGRRSTAGRARAPRCLRRRPNRNRGVPGTLDRGVHRPMSDETGTATAPDAFSLEAQRARAAEQLEIRLRYGDQVWELREVDHFAVFSRRSAARRAGRTLVASGFEIAISRLRLSQVLVASHHSAVDEESTSAFLRQVIEAVENEGGRYDGWRAEIVPAH</sequence>
<dbReference type="Proteomes" id="UP000076717">
    <property type="component" value="Unassembled WGS sequence"/>
</dbReference>
<dbReference type="GO" id="GO:0004300">
    <property type="term" value="F:enoyl-CoA hydratase activity"/>
    <property type="evidence" value="ECO:0007669"/>
    <property type="project" value="UniProtKB-EC"/>
</dbReference>
<dbReference type="PANTHER" id="PTHR43802">
    <property type="entry name" value="ENOYL-COA HYDRATASE"/>
    <property type="match status" value="1"/>
</dbReference>
<dbReference type="Gene3D" id="3.30.70.970">
    <property type="entry name" value="RraB-like"/>
    <property type="match status" value="1"/>
</dbReference>
<comment type="caution">
    <text evidence="4">The sequence shown here is derived from an EMBL/GenBank/DDBJ whole genome shotgun (WGS) entry which is preliminary data.</text>
</comment>
<gene>
    <name evidence="4" type="primary">echA8_4</name>
    <name evidence="4" type="ORF">ACH61_02916</name>
</gene>
<dbReference type="RefSeq" id="WP_236713697.1">
    <property type="nucleotide sequence ID" value="NZ_LIIN01000159.1"/>
</dbReference>
<dbReference type="Pfam" id="PF06877">
    <property type="entry name" value="RraB"/>
    <property type="match status" value="1"/>
</dbReference>
<proteinExistence type="inferred from homology"/>
<evidence type="ECO:0000313" key="5">
    <source>
        <dbReference type="Proteomes" id="UP000076717"/>
    </source>
</evidence>
<dbReference type="InterPro" id="IPR001753">
    <property type="entry name" value="Enoyl-CoA_hydra/iso"/>
</dbReference>
<organism evidence="4 5">
    <name type="scientific">Rathayibacter tanaceti</name>
    <dbReference type="NCBI Taxonomy" id="1671680"/>
    <lineage>
        <taxon>Bacteria</taxon>
        <taxon>Bacillati</taxon>
        <taxon>Actinomycetota</taxon>
        <taxon>Actinomycetes</taxon>
        <taxon>Micrococcales</taxon>
        <taxon>Microbacteriaceae</taxon>
        <taxon>Rathayibacter</taxon>
    </lineage>
</organism>
<dbReference type="EMBL" id="LIIN01000159">
    <property type="protein sequence ID" value="KZX19986.1"/>
    <property type="molecule type" value="Genomic_DNA"/>
</dbReference>
<reference evidence="4 5" key="1">
    <citation type="submission" date="2015-08" db="EMBL/GenBank/DDBJ databases">
        <title>Draft Genome Sequence of Rathayibacter sp. Strain VKM Ac-2596 Isolated from Leaf Gall Induced by Plant-Parasitic Nematodes.</title>
        <authorList>
            <person name="Vasilenko O.V."/>
            <person name="Starodumova I.P."/>
            <person name="Tarlachkov S.V."/>
            <person name="Dorofeeva L.V."/>
            <person name="Evtushenko L.I."/>
        </authorList>
    </citation>
    <scope>NUCLEOTIDE SEQUENCE [LARGE SCALE GENOMIC DNA]</scope>
    <source>
        <strain evidence="4 5">VKM Ac-2596</strain>
    </source>
</reference>
<dbReference type="PANTHER" id="PTHR43802:SF1">
    <property type="entry name" value="IP11341P-RELATED"/>
    <property type="match status" value="1"/>
</dbReference>
<feature type="domain" description="Regulator of ribonuclease activity B" evidence="3">
    <location>
        <begin position="296"/>
        <end position="376"/>
    </location>
</feature>
<dbReference type="SUPFAM" id="SSF52096">
    <property type="entry name" value="ClpP/crotonase"/>
    <property type="match status" value="1"/>
</dbReference>
<feature type="compositionally biased region" description="Basic residues" evidence="2">
    <location>
        <begin position="236"/>
        <end position="247"/>
    </location>
</feature>
<feature type="region of interest" description="Disordered" evidence="2">
    <location>
        <begin position="192"/>
        <end position="275"/>
    </location>
</feature>
<dbReference type="PATRIC" id="fig|1671680.3.peg.3131"/>
<dbReference type="Gene3D" id="3.90.226.10">
    <property type="entry name" value="2-enoyl-CoA Hydratase, Chain A, domain 1"/>
    <property type="match status" value="1"/>
</dbReference>
<dbReference type="CDD" id="cd06558">
    <property type="entry name" value="crotonase-like"/>
    <property type="match status" value="1"/>
</dbReference>
<dbReference type="SUPFAM" id="SSF89946">
    <property type="entry name" value="Hypothetical protein VC0424"/>
    <property type="match status" value="1"/>
</dbReference>
<evidence type="ECO:0000313" key="4">
    <source>
        <dbReference type="EMBL" id="KZX19986.1"/>
    </source>
</evidence>
<feature type="compositionally biased region" description="Basic residues" evidence="2">
    <location>
        <begin position="200"/>
        <end position="227"/>
    </location>
</feature>
<protein>
    <submittedName>
        <fullName evidence="4">Putative enoyl-CoA hydratase echA8</fullName>
        <ecNumber evidence="4">4.2.1.17</ecNumber>
    </submittedName>
</protein>
<dbReference type="AlphaFoldDB" id="A0A166H5N2"/>
<evidence type="ECO:0000256" key="2">
    <source>
        <dbReference type="SAM" id="MobiDB-lite"/>
    </source>
</evidence>
<dbReference type="InterPro" id="IPR036701">
    <property type="entry name" value="RraB-like_sf"/>
</dbReference>
<evidence type="ECO:0000256" key="1">
    <source>
        <dbReference type="ARBA" id="ARBA00005254"/>
    </source>
</evidence>
<keyword evidence="4" id="KW-0456">Lyase</keyword>
<dbReference type="EC" id="4.2.1.17" evidence="4"/>
<dbReference type="InterPro" id="IPR029045">
    <property type="entry name" value="ClpP/crotonase-like_dom_sf"/>
</dbReference>
<accession>A0A166H5N2</accession>
<evidence type="ECO:0000259" key="3">
    <source>
        <dbReference type="Pfam" id="PF06877"/>
    </source>
</evidence>
<name>A0A166H5N2_9MICO</name>
<comment type="similarity">
    <text evidence="1">Belongs to the enoyl-CoA hydratase/isomerase family.</text>
</comment>
<dbReference type="NCBIfam" id="NF005126">
    <property type="entry name" value="PRK06563.1"/>
    <property type="match status" value="1"/>
</dbReference>
<dbReference type="InterPro" id="IPR009671">
    <property type="entry name" value="RraB_dom"/>
</dbReference>
<keyword evidence="5" id="KW-1185">Reference proteome</keyword>